<sequence length="210" mass="21674">MSSAPASALALPPRRAPGRRRVAAILREAAALFVERGYDAATMTEIAARSGTATGSLYRFFPTKEAVARALLDRCAEAIGTAFADLAARAPALAPGEIADGLVAAMQALRAEHEAALALLDVRPDAAALRSDLRAALRRRIATVLLAAAPALPAARADIVAAVVQLLLKGIGRLPAGEPSRAEVIAEARALARLYLAEALGPAPAMPPRP</sequence>
<keyword evidence="1" id="KW-0805">Transcription regulation</keyword>
<evidence type="ECO:0000256" key="2">
    <source>
        <dbReference type="ARBA" id="ARBA00023125"/>
    </source>
</evidence>
<dbReference type="GO" id="GO:0000976">
    <property type="term" value="F:transcription cis-regulatory region binding"/>
    <property type="evidence" value="ECO:0007669"/>
    <property type="project" value="TreeGrafter"/>
</dbReference>
<keyword evidence="7" id="KW-1185">Reference proteome</keyword>
<dbReference type="InterPro" id="IPR050109">
    <property type="entry name" value="HTH-type_TetR-like_transc_reg"/>
</dbReference>
<dbReference type="PRINTS" id="PR00455">
    <property type="entry name" value="HTHTETR"/>
</dbReference>
<dbReference type="InterPro" id="IPR001647">
    <property type="entry name" value="HTH_TetR"/>
</dbReference>
<dbReference type="PROSITE" id="PS50977">
    <property type="entry name" value="HTH_TETR_2"/>
    <property type="match status" value="1"/>
</dbReference>
<organism evidence="6 7">
    <name type="scientific">Rhodovastum atsumiense</name>
    <dbReference type="NCBI Taxonomy" id="504468"/>
    <lineage>
        <taxon>Bacteria</taxon>
        <taxon>Pseudomonadati</taxon>
        <taxon>Pseudomonadota</taxon>
        <taxon>Alphaproteobacteria</taxon>
        <taxon>Acetobacterales</taxon>
        <taxon>Acetobacteraceae</taxon>
        <taxon>Rhodovastum</taxon>
    </lineage>
</organism>
<dbReference type="PANTHER" id="PTHR30055">
    <property type="entry name" value="HTH-TYPE TRANSCRIPTIONAL REGULATOR RUTR"/>
    <property type="match status" value="1"/>
</dbReference>
<dbReference type="InterPro" id="IPR009057">
    <property type="entry name" value="Homeodomain-like_sf"/>
</dbReference>
<keyword evidence="3" id="KW-0804">Transcription</keyword>
<dbReference type="EMBL" id="VWPK01000010">
    <property type="protein sequence ID" value="KAA5612684.1"/>
    <property type="molecule type" value="Genomic_DNA"/>
</dbReference>
<dbReference type="OrthoDB" id="9808189at2"/>
<protein>
    <submittedName>
        <fullName evidence="6">Helix-turn-helix transcriptional regulator</fullName>
    </submittedName>
</protein>
<dbReference type="Gene3D" id="1.10.357.10">
    <property type="entry name" value="Tetracycline Repressor, domain 2"/>
    <property type="match status" value="1"/>
</dbReference>
<evidence type="ECO:0000313" key="7">
    <source>
        <dbReference type="Proteomes" id="UP000325255"/>
    </source>
</evidence>
<evidence type="ECO:0000256" key="3">
    <source>
        <dbReference type="ARBA" id="ARBA00023163"/>
    </source>
</evidence>
<gene>
    <name evidence="6" type="ORF">F1189_08060</name>
</gene>
<accession>A0A5M6IWI2</accession>
<name>A0A5M6IWI2_9PROT</name>
<feature type="DNA-binding region" description="H-T-H motif" evidence="4">
    <location>
        <begin position="42"/>
        <end position="61"/>
    </location>
</feature>
<reference evidence="6 7" key="1">
    <citation type="submission" date="2019-09" db="EMBL/GenBank/DDBJ databases">
        <title>Genome sequence of Rhodovastum atsumiense, a diverse member of the Acetobacteraceae family of non-sulfur purple photosynthetic bacteria.</title>
        <authorList>
            <person name="Meyer T."/>
            <person name="Kyndt J."/>
        </authorList>
    </citation>
    <scope>NUCLEOTIDE SEQUENCE [LARGE SCALE GENOMIC DNA]</scope>
    <source>
        <strain evidence="6 7">DSM 21279</strain>
    </source>
</reference>
<dbReference type="Proteomes" id="UP000325255">
    <property type="component" value="Unassembled WGS sequence"/>
</dbReference>
<comment type="caution">
    <text evidence="6">The sequence shown here is derived from an EMBL/GenBank/DDBJ whole genome shotgun (WGS) entry which is preliminary data.</text>
</comment>
<dbReference type="SUPFAM" id="SSF46689">
    <property type="entry name" value="Homeodomain-like"/>
    <property type="match status" value="1"/>
</dbReference>
<dbReference type="Pfam" id="PF00440">
    <property type="entry name" value="TetR_N"/>
    <property type="match status" value="1"/>
</dbReference>
<evidence type="ECO:0000259" key="5">
    <source>
        <dbReference type="PROSITE" id="PS50977"/>
    </source>
</evidence>
<dbReference type="PANTHER" id="PTHR30055:SF234">
    <property type="entry name" value="HTH-TYPE TRANSCRIPTIONAL REGULATOR BETI"/>
    <property type="match status" value="1"/>
</dbReference>
<evidence type="ECO:0000256" key="1">
    <source>
        <dbReference type="ARBA" id="ARBA00023015"/>
    </source>
</evidence>
<evidence type="ECO:0000313" key="6">
    <source>
        <dbReference type="EMBL" id="KAA5612684.1"/>
    </source>
</evidence>
<proteinExistence type="predicted"/>
<keyword evidence="2 4" id="KW-0238">DNA-binding</keyword>
<dbReference type="GO" id="GO:0003700">
    <property type="term" value="F:DNA-binding transcription factor activity"/>
    <property type="evidence" value="ECO:0007669"/>
    <property type="project" value="TreeGrafter"/>
</dbReference>
<feature type="domain" description="HTH tetR-type" evidence="5">
    <location>
        <begin position="19"/>
        <end position="79"/>
    </location>
</feature>
<evidence type="ECO:0000256" key="4">
    <source>
        <dbReference type="PROSITE-ProRule" id="PRU00335"/>
    </source>
</evidence>
<dbReference type="AlphaFoldDB" id="A0A5M6IWI2"/>